<comment type="similarity">
    <text evidence="1 3">Belongs to the short-chain dehydrogenases/reductases (SDR) family.</text>
</comment>
<dbReference type="PANTHER" id="PTHR42760:SF133">
    <property type="entry name" value="3-OXOACYL-[ACYL-CARRIER-PROTEIN] REDUCTASE"/>
    <property type="match status" value="1"/>
</dbReference>
<keyword evidence="5" id="KW-1185">Reference proteome</keyword>
<sequence>MVASQFEGRVALVSGGARGIGEAHVRALIGAGARVVIGDVAAEPGERLAREFGADRARFTRLDVQDAESWESAVAVAEEFGQPVSVLVNNAGIARPHLIENHPLDDWDLTLAVNLTGSFLGIRSVIEPMKRYGGGAIVNTSSMTTHQHPVAMASYTASKSGVTSLTRVASMELAPYGIRVNALHPGMIATDMTADADEAETIARVPLRRFGTPEDVAGTMLFIVRDAHYATGSDFFIDGGIIAGRVPGSGD</sequence>
<dbReference type="PRINTS" id="PR00081">
    <property type="entry name" value="GDHRDH"/>
</dbReference>
<dbReference type="InterPro" id="IPR036291">
    <property type="entry name" value="NAD(P)-bd_dom_sf"/>
</dbReference>
<evidence type="ECO:0000256" key="2">
    <source>
        <dbReference type="ARBA" id="ARBA00023002"/>
    </source>
</evidence>
<protein>
    <submittedName>
        <fullName evidence="4">3alpha(Or 20beta)-hydroxysteroid dehydrogenase</fullName>
    </submittedName>
</protein>
<reference evidence="4 5" key="1">
    <citation type="submission" date="2016-10" db="EMBL/GenBank/DDBJ databases">
        <authorList>
            <person name="de Groot N.N."/>
        </authorList>
    </citation>
    <scope>NUCLEOTIDE SEQUENCE [LARGE SCALE GENOMIC DNA]</scope>
    <source>
        <strain evidence="4 5">CGMCC 4.3491</strain>
    </source>
</reference>
<dbReference type="AlphaFoldDB" id="A0A1H3LPR5"/>
<proteinExistence type="inferred from homology"/>
<evidence type="ECO:0000256" key="3">
    <source>
        <dbReference type="RuleBase" id="RU000363"/>
    </source>
</evidence>
<dbReference type="SUPFAM" id="SSF51735">
    <property type="entry name" value="NAD(P)-binding Rossmann-fold domains"/>
    <property type="match status" value="1"/>
</dbReference>
<dbReference type="InterPro" id="IPR002347">
    <property type="entry name" value="SDR_fam"/>
</dbReference>
<dbReference type="Pfam" id="PF00106">
    <property type="entry name" value="adh_short"/>
    <property type="match status" value="1"/>
</dbReference>
<dbReference type="InterPro" id="IPR020904">
    <property type="entry name" value="Sc_DH/Rdtase_CS"/>
</dbReference>
<dbReference type="PRINTS" id="PR00080">
    <property type="entry name" value="SDRFAMILY"/>
</dbReference>
<accession>A0A1H3LPR5</accession>
<dbReference type="PANTHER" id="PTHR42760">
    <property type="entry name" value="SHORT-CHAIN DEHYDROGENASES/REDUCTASES FAMILY MEMBER"/>
    <property type="match status" value="1"/>
</dbReference>
<keyword evidence="2" id="KW-0560">Oxidoreductase</keyword>
<dbReference type="GO" id="GO:0016616">
    <property type="term" value="F:oxidoreductase activity, acting on the CH-OH group of donors, NAD or NADP as acceptor"/>
    <property type="evidence" value="ECO:0007669"/>
    <property type="project" value="TreeGrafter"/>
</dbReference>
<dbReference type="STRING" id="381665.SAMN05216554_1059"/>
<evidence type="ECO:0000313" key="5">
    <source>
        <dbReference type="Proteomes" id="UP000198891"/>
    </source>
</evidence>
<gene>
    <name evidence="4" type="ORF">SAMN05216554_1059</name>
</gene>
<dbReference type="PROSITE" id="PS00061">
    <property type="entry name" value="ADH_SHORT"/>
    <property type="match status" value="1"/>
</dbReference>
<dbReference type="Proteomes" id="UP000198891">
    <property type="component" value="Unassembled WGS sequence"/>
</dbReference>
<dbReference type="FunFam" id="3.40.50.720:FF:000084">
    <property type="entry name" value="Short-chain dehydrogenase reductase"/>
    <property type="match status" value="1"/>
</dbReference>
<dbReference type="RefSeq" id="WP_175494128.1">
    <property type="nucleotide sequence ID" value="NZ_FNPZ01000001.1"/>
</dbReference>
<dbReference type="Gene3D" id="3.40.50.720">
    <property type="entry name" value="NAD(P)-binding Rossmann-like Domain"/>
    <property type="match status" value="1"/>
</dbReference>
<name>A0A1H3LPR5_9MICO</name>
<dbReference type="EMBL" id="FNPZ01000001">
    <property type="protein sequence ID" value="SDY65968.1"/>
    <property type="molecule type" value="Genomic_DNA"/>
</dbReference>
<organism evidence="4 5">
    <name type="scientific">Herbiconiux ginsengi</name>
    <dbReference type="NCBI Taxonomy" id="381665"/>
    <lineage>
        <taxon>Bacteria</taxon>
        <taxon>Bacillati</taxon>
        <taxon>Actinomycetota</taxon>
        <taxon>Actinomycetes</taxon>
        <taxon>Micrococcales</taxon>
        <taxon>Microbacteriaceae</taxon>
        <taxon>Herbiconiux</taxon>
    </lineage>
</organism>
<evidence type="ECO:0000313" key="4">
    <source>
        <dbReference type="EMBL" id="SDY65968.1"/>
    </source>
</evidence>
<evidence type="ECO:0000256" key="1">
    <source>
        <dbReference type="ARBA" id="ARBA00006484"/>
    </source>
</evidence>